<keyword evidence="3 4" id="KW-0067">ATP-binding</keyword>
<dbReference type="GO" id="GO:0046872">
    <property type="term" value="F:metal ion binding"/>
    <property type="evidence" value="ECO:0007669"/>
    <property type="project" value="InterPro"/>
</dbReference>
<protein>
    <recommendedName>
        <fullName evidence="5">ATP-grasp domain-containing protein</fullName>
    </recommendedName>
</protein>
<evidence type="ECO:0000259" key="5">
    <source>
        <dbReference type="PROSITE" id="PS50975"/>
    </source>
</evidence>
<name>A0A0A0BP17_9CELL</name>
<evidence type="ECO:0000256" key="1">
    <source>
        <dbReference type="ARBA" id="ARBA00022598"/>
    </source>
</evidence>
<keyword evidence="2 4" id="KW-0547">Nucleotide-binding</keyword>
<dbReference type="PROSITE" id="PS50975">
    <property type="entry name" value="ATP_GRASP"/>
    <property type="match status" value="1"/>
</dbReference>
<evidence type="ECO:0000256" key="4">
    <source>
        <dbReference type="PROSITE-ProRule" id="PRU00409"/>
    </source>
</evidence>
<evidence type="ECO:0000313" key="7">
    <source>
        <dbReference type="Proteomes" id="UP000029839"/>
    </source>
</evidence>
<sequence length="412" mass="43920">MLFFVEAATTGSGLLLARHAERQGHDVVLVTADPDKYAHAPGNEVLPILRDCGRLRIEVDLDRYRSPGWLREVGAGPHGVVCATDRHLPYSAGLAAELGAPFLSEGAVAVLRDKREARAWYERLGLPAVRWGSLDSREAAEMFAAEVGGPVVLKNVRGTGSMQVRLARSPSEAGEVWTALMAGGRYLSGGLMAEEYLDGPLVSLETLVSRGRAVHLGVTDRHLGEHPYFPELAYTFPAPCAASHRADMEACVDRIVSGLDMEQGALHTEFALTPDGVHLVEVNARLAGALVTRMLDDCLDGGFYGRVVDSATGAEPRAAVLNGAYSSGVIVYADRPGRLQQAPDWEAVARLPWVRETVPAAAPGDEVGTAQDYRGSLGQVRTLAPSPSLSLAAAYSAASRVTSHVDDLAVVR</sequence>
<dbReference type="PANTHER" id="PTHR43585">
    <property type="entry name" value="FUMIPYRROLE BIOSYNTHESIS PROTEIN C"/>
    <property type="match status" value="1"/>
</dbReference>
<dbReference type="Pfam" id="PF18603">
    <property type="entry name" value="LAL_C2"/>
    <property type="match status" value="1"/>
</dbReference>
<evidence type="ECO:0000313" key="6">
    <source>
        <dbReference type="EMBL" id="KGM09432.1"/>
    </source>
</evidence>
<dbReference type="OrthoDB" id="3428978at2"/>
<evidence type="ECO:0000256" key="3">
    <source>
        <dbReference type="ARBA" id="ARBA00022840"/>
    </source>
</evidence>
<dbReference type="SMART" id="SM01209">
    <property type="entry name" value="GARS_A"/>
    <property type="match status" value="1"/>
</dbReference>
<gene>
    <name evidence="6" type="ORF">N868_02195</name>
</gene>
<dbReference type="PANTHER" id="PTHR43585:SF2">
    <property type="entry name" value="ATP-GRASP ENZYME FSQD"/>
    <property type="match status" value="1"/>
</dbReference>
<dbReference type="SUPFAM" id="SSF56059">
    <property type="entry name" value="Glutathione synthetase ATP-binding domain-like"/>
    <property type="match status" value="1"/>
</dbReference>
<keyword evidence="7" id="KW-1185">Reference proteome</keyword>
<dbReference type="Proteomes" id="UP000029839">
    <property type="component" value="Unassembled WGS sequence"/>
</dbReference>
<keyword evidence="1" id="KW-0436">Ligase</keyword>
<dbReference type="EMBL" id="AXCY01000097">
    <property type="protein sequence ID" value="KGM09432.1"/>
    <property type="molecule type" value="Genomic_DNA"/>
</dbReference>
<dbReference type="Gene3D" id="3.30.470.20">
    <property type="entry name" value="ATP-grasp fold, B domain"/>
    <property type="match status" value="1"/>
</dbReference>
<feature type="domain" description="ATP-grasp" evidence="5">
    <location>
        <begin position="118"/>
        <end position="312"/>
    </location>
</feature>
<organism evidence="6 7">
    <name type="scientific">Cellulomonas carbonis T26</name>
    <dbReference type="NCBI Taxonomy" id="947969"/>
    <lineage>
        <taxon>Bacteria</taxon>
        <taxon>Bacillati</taxon>
        <taxon>Actinomycetota</taxon>
        <taxon>Actinomycetes</taxon>
        <taxon>Micrococcales</taxon>
        <taxon>Cellulomonadaceae</taxon>
        <taxon>Cellulomonas</taxon>
    </lineage>
</organism>
<reference evidence="6 7" key="1">
    <citation type="submission" date="2013-08" db="EMBL/GenBank/DDBJ databases">
        <title>Genome sequencing of Cellulomonas carbonis T26.</title>
        <authorList>
            <person name="Chen F."/>
            <person name="Li Y."/>
            <person name="Wang G."/>
        </authorList>
    </citation>
    <scope>NUCLEOTIDE SEQUENCE [LARGE SCALE GENOMIC DNA]</scope>
    <source>
        <strain evidence="6 7">T26</strain>
    </source>
</reference>
<dbReference type="RefSeq" id="WP_043608703.1">
    <property type="nucleotide sequence ID" value="NZ_AXCY01000097.1"/>
</dbReference>
<dbReference type="Pfam" id="PF13535">
    <property type="entry name" value="ATP-grasp_4"/>
    <property type="match status" value="1"/>
</dbReference>
<proteinExistence type="predicted"/>
<evidence type="ECO:0000256" key="2">
    <source>
        <dbReference type="ARBA" id="ARBA00022741"/>
    </source>
</evidence>
<comment type="caution">
    <text evidence="6">The sequence shown here is derived from an EMBL/GenBank/DDBJ whole genome shotgun (WGS) entry which is preliminary data.</text>
</comment>
<dbReference type="AlphaFoldDB" id="A0A0A0BP17"/>
<reference evidence="6 7" key="2">
    <citation type="journal article" date="2015" name="Stand. Genomic Sci.">
        <title>Draft genome sequence of Cellulomonas carbonis T26(T) and comparative analysis of six Cellulomonas genomes.</title>
        <authorList>
            <person name="Zhuang W."/>
            <person name="Zhang S."/>
            <person name="Xia X."/>
            <person name="Wang G."/>
        </authorList>
    </citation>
    <scope>NUCLEOTIDE SEQUENCE [LARGE SCALE GENOMIC DNA]</scope>
    <source>
        <strain evidence="6 7">T26</strain>
    </source>
</reference>
<dbReference type="GO" id="GO:0005524">
    <property type="term" value="F:ATP binding"/>
    <property type="evidence" value="ECO:0007669"/>
    <property type="project" value="UniProtKB-UniRule"/>
</dbReference>
<dbReference type="InterPro" id="IPR040570">
    <property type="entry name" value="LAL_C2"/>
</dbReference>
<accession>A0A0A0BP17</accession>
<dbReference type="GO" id="GO:0016874">
    <property type="term" value="F:ligase activity"/>
    <property type="evidence" value="ECO:0007669"/>
    <property type="project" value="UniProtKB-KW"/>
</dbReference>
<dbReference type="InterPro" id="IPR052032">
    <property type="entry name" value="ATP-dep_AA_Ligase"/>
</dbReference>
<dbReference type="InterPro" id="IPR011761">
    <property type="entry name" value="ATP-grasp"/>
</dbReference>